<sequence>MPSATPLHHPKIAIIGAGPASLTLASILQKHHIAFTIFEAYPELRTQGGSLDLHPQSGQLALKEAGLWEQFKRHARPESDVLKIVDMEGQVLWDENGNDKQSCKEGEGKFDARPEIDRIALATLMFEHLDKRNVQFGKKLHQVVEHDGEKSKYNLQFADGTEEMGFDVVVGGDGAWSKVRKLLSDQMPVYSGISSVTLTCNDVKADPWLRDFVGEGSMMAFGEGCAVQSQRQGDGSLRTYASLRVPENFLQTCGIDWADAKMATKQYLERYFSHIHENLQRVVLSCNDSLEARPLYELPIGFRWPFRSGVTLIGDAAHVFTPFAGEGVNVGMYDALVLGVNIMKVCDGKKSLEDGLKDYEEEMFHRSMKAATKTARGKEGHFSATGAKEFADRMKAHYYGQQEETAE</sequence>
<evidence type="ECO:0000256" key="3">
    <source>
        <dbReference type="ARBA" id="ARBA00023002"/>
    </source>
</evidence>
<dbReference type="InterPro" id="IPR002938">
    <property type="entry name" value="FAD-bd"/>
</dbReference>
<organism evidence="6 7">
    <name type="scientific">Stemphylium lycopersici</name>
    <name type="common">Tomato gray leaf spot disease fungus</name>
    <name type="synonym">Thyrospora lycopersici</name>
    <dbReference type="NCBI Taxonomy" id="183478"/>
    <lineage>
        <taxon>Eukaryota</taxon>
        <taxon>Fungi</taxon>
        <taxon>Dikarya</taxon>
        <taxon>Ascomycota</taxon>
        <taxon>Pezizomycotina</taxon>
        <taxon>Dothideomycetes</taxon>
        <taxon>Pleosporomycetidae</taxon>
        <taxon>Pleosporales</taxon>
        <taxon>Pleosporineae</taxon>
        <taxon>Pleosporaceae</taxon>
        <taxon>Stemphylium</taxon>
    </lineage>
</organism>
<protein>
    <submittedName>
        <fullName evidence="6">Monooxygenase fad-binding protein</fullName>
    </submittedName>
</protein>
<dbReference type="Proteomes" id="UP000249619">
    <property type="component" value="Unassembled WGS sequence"/>
</dbReference>
<dbReference type="GO" id="GO:0071949">
    <property type="term" value="F:FAD binding"/>
    <property type="evidence" value="ECO:0007669"/>
    <property type="project" value="InterPro"/>
</dbReference>
<keyword evidence="4 6" id="KW-0503">Monooxygenase</keyword>
<feature type="domain" description="FAD-binding" evidence="5">
    <location>
        <begin position="12"/>
        <end position="371"/>
    </location>
</feature>
<dbReference type="Pfam" id="PF01494">
    <property type="entry name" value="FAD_binding_3"/>
    <property type="match status" value="1"/>
</dbReference>
<keyword evidence="2" id="KW-0274">FAD</keyword>
<dbReference type="PRINTS" id="PR00420">
    <property type="entry name" value="RNGMNOXGNASE"/>
</dbReference>
<dbReference type="PANTHER" id="PTHR46972">
    <property type="entry name" value="MONOOXYGENASE ASQM-RELATED"/>
    <property type="match status" value="1"/>
</dbReference>
<dbReference type="SUPFAM" id="SSF51905">
    <property type="entry name" value="FAD/NAD(P)-binding domain"/>
    <property type="match status" value="1"/>
</dbReference>
<proteinExistence type="predicted"/>
<evidence type="ECO:0000259" key="5">
    <source>
        <dbReference type="Pfam" id="PF01494"/>
    </source>
</evidence>
<accession>A0A364NCJ1</accession>
<keyword evidence="3" id="KW-0560">Oxidoreductase</keyword>
<dbReference type="PANTHER" id="PTHR46972:SF1">
    <property type="entry name" value="FAD DEPENDENT OXIDOREDUCTASE DOMAIN-CONTAINING PROTEIN"/>
    <property type="match status" value="1"/>
</dbReference>
<dbReference type="Gene3D" id="3.50.50.60">
    <property type="entry name" value="FAD/NAD(P)-binding domain"/>
    <property type="match status" value="1"/>
</dbReference>
<dbReference type="STRING" id="183478.A0A364NCJ1"/>
<dbReference type="InterPro" id="IPR036188">
    <property type="entry name" value="FAD/NAD-bd_sf"/>
</dbReference>
<evidence type="ECO:0000256" key="4">
    <source>
        <dbReference type="ARBA" id="ARBA00023033"/>
    </source>
</evidence>
<dbReference type="OrthoDB" id="655030at2759"/>
<dbReference type="EMBL" id="QGDH01000016">
    <property type="protein sequence ID" value="RAR15035.1"/>
    <property type="molecule type" value="Genomic_DNA"/>
</dbReference>
<name>A0A364NCJ1_STELY</name>
<reference evidence="7" key="1">
    <citation type="submission" date="2018-05" db="EMBL/GenBank/DDBJ databases">
        <title>Draft genome sequence of Stemphylium lycopersici strain CIDEFI 213.</title>
        <authorList>
            <person name="Medina R."/>
            <person name="Franco M.E.E."/>
            <person name="Lucentini C.G."/>
            <person name="Saparrat M.C.N."/>
            <person name="Balatti P.A."/>
        </authorList>
    </citation>
    <scope>NUCLEOTIDE SEQUENCE [LARGE SCALE GENOMIC DNA]</scope>
    <source>
        <strain evidence="7">CIDEFI 213</strain>
    </source>
</reference>
<dbReference type="AlphaFoldDB" id="A0A364NCJ1"/>
<evidence type="ECO:0000256" key="2">
    <source>
        <dbReference type="ARBA" id="ARBA00022827"/>
    </source>
</evidence>
<comment type="caution">
    <text evidence="6">The sequence shown here is derived from an EMBL/GenBank/DDBJ whole genome shotgun (WGS) entry which is preliminary data.</text>
</comment>
<evidence type="ECO:0000313" key="7">
    <source>
        <dbReference type="Proteomes" id="UP000249619"/>
    </source>
</evidence>
<evidence type="ECO:0000313" key="6">
    <source>
        <dbReference type="EMBL" id="RAR15035.1"/>
    </source>
</evidence>
<evidence type="ECO:0000256" key="1">
    <source>
        <dbReference type="ARBA" id="ARBA00022630"/>
    </source>
</evidence>
<keyword evidence="7" id="KW-1185">Reference proteome</keyword>
<keyword evidence="1" id="KW-0285">Flavoprotein</keyword>
<dbReference type="GO" id="GO:0004497">
    <property type="term" value="F:monooxygenase activity"/>
    <property type="evidence" value="ECO:0007669"/>
    <property type="project" value="UniProtKB-KW"/>
</dbReference>
<gene>
    <name evidence="6" type="ORF">DDE83_001671</name>
</gene>